<protein>
    <submittedName>
        <fullName evidence="2">Uncharacterized protein</fullName>
    </submittedName>
</protein>
<feature type="region of interest" description="Disordered" evidence="1">
    <location>
        <begin position="423"/>
        <end position="511"/>
    </location>
</feature>
<dbReference type="RefSeq" id="WP_195077500.1">
    <property type="nucleotide sequence ID" value="NZ_JAYESH010000001.1"/>
</dbReference>
<evidence type="ECO:0000313" key="2">
    <source>
        <dbReference type="EMBL" id="MEB3509439.1"/>
    </source>
</evidence>
<feature type="compositionally biased region" description="Low complexity" evidence="1">
    <location>
        <begin position="235"/>
        <end position="244"/>
    </location>
</feature>
<feature type="compositionally biased region" description="Basic and acidic residues" evidence="1">
    <location>
        <begin position="493"/>
        <end position="504"/>
    </location>
</feature>
<accession>A0ABU6AQE6</accession>
<organism evidence="2 3">
    <name type="scientific">Nocardia implantans</name>
    <dbReference type="NCBI Taxonomy" id="3108168"/>
    <lineage>
        <taxon>Bacteria</taxon>
        <taxon>Bacillati</taxon>
        <taxon>Actinomycetota</taxon>
        <taxon>Actinomycetes</taxon>
        <taxon>Mycobacteriales</taxon>
        <taxon>Nocardiaceae</taxon>
        <taxon>Nocardia</taxon>
    </lineage>
</organism>
<evidence type="ECO:0000256" key="1">
    <source>
        <dbReference type="SAM" id="MobiDB-lite"/>
    </source>
</evidence>
<dbReference type="PANTHER" id="PTHR48125">
    <property type="entry name" value="LP07818P1"/>
    <property type="match status" value="1"/>
</dbReference>
<reference evidence="2 3" key="1">
    <citation type="submission" date="2023-12" db="EMBL/GenBank/DDBJ databases">
        <title>novel species in genus Nocarida.</title>
        <authorList>
            <person name="Li Z."/>
        </authorList>
    </citation>
    <scope>NUCLEOTIDE SEQUENCE [LARGE SCALE GENOMIC DNA]</scope>
    <source>
        <strain evidence="2 3">CDC186</strain>
    </source>
</reference>
<dbReference type="EMBL" id="JAYKYQ010000002">
    <property type="protein sequence ID" value="MEB3509439.1"/>
    <property type="molecule type" value="Genomic_DNA"/>
</dbReference>
<gene>
    <name evidence="2" type="ORF">U3653_05365</name>
</gene>
<feature type="compositionally biased region" description="Low complexity" evidence="1">
    <location>
        <begin position="369"/>
        <end position="381"/>
    </location>
</feature>
<sequence length="859" mass="88901">MEPERDSPYWDAIVGDNWPAISPGDWSALERLARDGAGALDLLDADGRRREFDDRVRSSAGLLPVKLDMLRQRMNPQAFADALEAAADTFRDFSDLVYRTRHKILDIVDDTTARINAIKRRAAAEEDESDAQALRNRIPGMIAAAREDVEDVVRAALNSISPQGLPSLAAIADALGQPGPWEPGHRYADDHSGTDNGQHRQATDHSGDPRHDGSPRTDRPKDDSPVVVSPEHPADQPAADPVDPLLGDEPGQQTDPVATEEIPVDPSSTGDQYTPGGTTTVPVSNLPGGTSDHGPGLPAAGVTPRGQIPGADPFVPGRSAPVDGPDGVVPAHTSDGAVQADDNHQSVADTNTRDAQGRDPDASGHGAEPATPDDSSTAAAAEPHDAAEAGRFTSTAVSAADPAASMPPPVILPPPVVAPGSIASSAPAASVAPPGSPVSAPAAQGSSTPPQAQAKQTAAAPPSDARPAAVAPKVTAVSSGPPPGAGGAGKAQPPERIEQRADAAKDEDDGDESIRTAVGAAMVSAAAPAFVLGERVDGDLVLARTLLGGILAAGGDAVLGLGWAVSVMRNPSGITAFVTSNEGRGWLPAGLFLPRELSTPWVWEVAENAWEGVADPARVLAEFGIAWGRKSGARLTAVASSVEVDAGLRRQLGEVPIEGSVAASSAMDFSAPKPTLADRLELVGAPALVRRAVTTPEAEIGVRRWELASDAHVRVHKAGLGSPAALGAPAARERILGALRRGREVPQEWWDELRDADDLLTASMLSRRADVSRVALGELRADHAEGRSASEAGALRAMVFERRCDELVLLLAEDATRQSMRDAVYAHAQIVGHPAFVAPAPAPAAPAPRRPTITAGPGR</sequence>
<dbReference type="PANTHER" id="PTHR48125:SF10">
    <property type="entry name" value="OS12G0136300 PROTEIN"/>
    <property type="match status" value="1"/>
</dbReference>
<feature type="compositionally biased region" description="Polar residues" evidence="1">
    <location>
        <begin position="266"/>
        <end position="283"/>
    </location>
</feature>
<comment type="caution">
    <text evidence="2">The sequence shown here is derived from an EMBL/GenBank/DDBJ whole genome shotgun (WGS) entry which is preliminary data.</text>
</comment>
<keyword evidence="3" id="KW-1185">Reference proteome</keyword>
<feature type="compositionally biased region" description="Low complexity" evidence="1">
    <location>
        <begin position="423"/>
        <end position="472"/>
    </location>
</feature>
<feature type="compositionally biased region" description="Basic and acidic residues" evidence="1">
    <location>
        <begin position="183"/>
        <end position="224"/>
    </location>
</feature>
<evidence type="ECO:0000313" key="3">
    <source>
        <dbReference type="Proteomes" id="UP001348098"/>
    </source>
</evidence>
<proteinExistence type="predicted"/>
<feature type="compositionally biased region" description="Basic and acidic residues" evidence="1">
    <location>
        <begin position="351"/>
        <end position="362"/>
    </location>
</feature>
<name>A0ABU6AQE6_9NOCA</name>
<feature type="region of interest" description="Disordered" evidence="1">
    <location>
        <begin position="174"/>
        <end position="403"/>
    </location>
</feature>
<dbReference type="Proteomes" id="UP001348098">
    <property type="component" value="Unassembled WGS sequence"/>
</dbReference>